<sequence length="103" mass="11275">MIRSGDFVSSARRRLQELADLDIKALRRISNAQDKVLNRLQAKIDDEDSEKEWISDDEGGKAGSQSNNDESNGTEEEEADGKLATTDSGPQEAHKKNGNLSTA</sequence>
<gene>
    <name evidence="2" type="ORF">EVG20_g6654</name>
</gene>
<organism evidence="2 3">
    <name type="scientific">Dentipellis fragilis</name>
    <dbReference type="NCBI Taxonomy" id="205917"/>
    <lineage>
        <taxon>Eukaryota</taxon>
        <taxon>Fungi</taxon>
        <taxon>Dikarya</taxon>
        <taxon>Basidiomycota</taxon>
        <taxon>Agaricomycotina</taxon>
        <taxon>Agaricomycetes</taxon>
        <taxon>Russulales</taxon>
        <taxon>Hericiaceae</taxon>
        <taxon>Dentipellis</taxon>
    </lineage>
</organism>
<feature type="compositionally biased region" description="Basic and acidic residues" evidence="1">
    <location>
        <begin position="51"/>
        <end position="60"/>
    </location>
</feature>
<reference evidence="2 3" key="1">
    <citation type="submission" date="2019-02" db="EMBL/GenBank/DDBJ databases">
        <title>Genome sequencing of the rare red list fungi Dentipellis fragilis.</title>
        <authorList>
            <person name="Buettner E."/>
            <person name="Kellner H."/>
        </authorList>
    </citation>
    <scope>NUCLEOTIDE SEQUENCE [LARGE SCALE GENOMIC DNA]</scope>
    <source>
        <strain evidence="2 3">DSM 105465</strain>
    </source>
</reference>
<name>A0A4Y9YLB1_9AGAM</name>
<dbReference type="EMBL" id="SEOQ01000456">
    <property type="protein sequence ID" value="TFY62578.1"/>
    <property type="molecule type" value="Genomic_DNA"/>
</dbReference>
<dbReference type="Proteomes" id="UP000298327">
    <property type="component" value="Unassembled WGS sequence"/>
</dbReference>
<evidence type="ECO:0000313" key="2">
    <source>
        <dbReference type="EMBL" id="TFY62578.1"/>
    </source>
</evidence>
<feature type="region of interest" description="Disordered" evidence="1">
    <location>
        <begin position="45"/>
        <end position="103"/>
    </location>
</feature>
<evidence type="ECO:0000313" key="3">
    <source>
        <dbReference type="Proteomes" id="UP000298327"/>
    </source>
</evidence>
<accession>A0A4Y9YLB1</accession>
<comment type="caution">
    <text evidence="2">The sequence shown here is derived from an EMBL/GenBank/DDBJ whole genome shotgun (WGS) entry which is preliminary data.</text>
</comment>
<protein>
    <submittedName>
        <fullName evidence="2">Uncharacterized protein</fullName>
    </submittedName>
</protein>
<proteinExistence type="predicted"/>
<evidence type="ECO:0000256" key="1">
    <source>
        <dbReference type="SAM" id="MobiDB-lite"/>
    </source>
</evidence>
<keyword evidence="3" id="KW-1185">Reference proteome</keyword>
<dbReference type="AlphaFoldDB" id="A0A4Y9YLB1"/>